<evidence type="ECO:0000256" key="2">
    <source>
        <dbReference type="ARBA" id="ARBA00038334"/>
    </source>
</evidence>
<keyword evidence="3" id="KW-1133">Transmembrane helix</keyword>
<evidence type="ECO:0000259" key="4">
    <source>
        <dbReference type="Pfam" id="PF00561"/>
    </source>
</evidence>
<dbReference type="PRINTS" id="PR00111">
    <property type="entry name" value="ABHYDROLASE"/>
</dbReference>
<dbReference type="InterPro" id="IPR000639">
    <property type="entry name" value="Epox_hydrolase-like"/>
</dbReference>
<feature type="domain" description="AB hydrolase-1" evidence="4">
    <location>
        <begin position="113"/>
        <end position="243"/>
    </location>
</feature>
<keyword evidence="6" id="KW-1185">Reference proteome</keyword>
<protein>
    <recommendedName>
        <fullName evidence="4">AB hydrolase-1 domain-containing protein</fullName>
    </recommendedName>
</protein>
<sequence>KVYGNFSSLKPEPKKLISNEDRPIMSIGTTIMGLVQRIVAFLFIYSMAFFTASLVLARIILSIFLHPTRMFWRVKPRPTAPECLTDPVYGIHGYLPIEGVKIHYVEKGDRSKPLMLFIHGFPEFWYSWRHQIKEFSKDYWTVAVDMRGYGDSEKPEGPQNYKMKVLVNDIKEIIESLGRETCTLVAHDYGGAVAWNFIMTHPEMLDSYVILDAPYSPSNLRVMTTNFLQFIRSWDVYFFQLPYLPEFMFIAYDMEDIQAYKYTFGKPGAFTPPINYFRANGFSISPSKLSLKTDVPVSGLYMFAQTYIKNLQVKMIKGASHFAQQDDPEKVNLFIREFLRTKKPTTATATST</sequence>
<proteinExistence type="inferred from homology"/>
<keyword evidence="1" id="KW-0378">Hydrolase</keyword>
<dbReference type="InterPro" id="IPR029058">
    <property type="entry name" value="AB_hydrolase_fold"/>
</dbReference>
<dbReference type="PRINTS" id="PR00412">
    <property type="entry name" value="EPOXHYDRLASE"/>
</dbReference>
<dbReference type="GO" id="GO:0004301">
    <property type="term" value="F:epoxide hydrolase activity"/>
    <property type="evidence" value="ECO:0007669"/>
    <property type="project" value="UniProtKB-ARBA"/>
</dbReference>
<reference evidence="5" key="1">
    <citation type="journal article" date="2023" name="IScience">
        <title>Live-bearing cockroach genome reveals convergent evolutionary mechanisms linked to viviparity in insects and beyond.</title>
        <authorList>
            <person name="Fouks B."/>
            <person name="Harrison M.C."/>
            <person name="Mikhailova A.A."/>
            <person name="Marchal E."/>
            <person name="English S."/>
            <person name="Carruthers M."/>
            <person name="Jennings E.C."/>
            <person name="Chiamaka E.L."/>
            <person name="Frigard R.A."/>
            <person name="Pippel M."/>
            <person name="Attardo G.M."/>
            <person name="Benoit J.B."/>
            <person name="Bornberg-Bauer E."/>
            <person name="Tobe S.S."/>
        </authorList>
    </citation>
    <scope>NUCLEOTIDE SEQUENCE</scope>
    <source>
        <strain evidence="5">Stay&amp;Tobe</strain>
    </source>
</reference>
<evidence type="ECO:0000313" key="5">
    <source>
        <dbReference type="EMBL" id="KAJ9590988.1"/>
    </source>
</evidence>
<dbReference type="Proteomes" id="UP001233999">
    <property type="component" value="Unassembled WGS sequence"/>
</dbReference>
<name>A0AAD8A246_DIPPU</name>
<evidence type="ECO:0000256" key="3">
    <source>
        <dbReference type="SAM" id="Phobius"/>
    </source>
</evidence>
<reference evidence="5" key="2">
    <citation type="submission" date="2023-05" db="EMBL/GenBank/DDBJ databases">
        <authorList>
            <person name="Fouks B."/>
        </authorList>
    </citation>
    <scope>NUCLEOTIDE SEQUENCE</scope>
    <source>
        <strain evidence="5">Stay&amp;Tobe</strain>
        <tissue evidence="5">Testes</tissue>
    </source>
</reference>
<dbReference type="AlphaFoldDB" id="A0AAD8A246"/>
<dbReference type="SUPFAM" id="SSF53474">
    <property type="entry name" value="alpha/beta-Hydrolases"/>
    <property type="match status" value="1"/>
</dbReference>
<comment type="caution">
    <text evidence="5">The sequence shown here is derived from an EMBL/GenBank/DDBJ whole genome shotgun (WGS) entry which is preliminary data.</text>
</comment>
<feature type="non-terminal residue" evidence="5">
    <location>
        <position position="352"/>
    </location>
</feature>
<evidence type="ECO:0000256" key="1">
    <source>
        <dbReference type="ARBA" id="ARBA00022801"/>
    </source>
</evidence>
<feature type="transmembrane region" description="Helical" evidence="3">
    <location>
        <begin position="38"/>
        <end position="65"/>
    </location>
</feature>
<dbReference type="Pfam" id="PF00561">
    <property type="entry name" value="Abhydrolase_1"/>
    <property type="match status" value="1"/>
</dbReference>
<gene>
    <name evidence="5" type="ORF">L9F63_027804</name>
</gene>
<keyword evidence="3" id="KW-0812">Transmembrane</keyword>
<comment type="similarity">
    <text evidence="2">Belongs to the AB hydrolase superfamily. Epoxide hydrolase family.</text>
</comment>
<dbReference type="PANTHER" id="PTHR43329">
    <property type="entry name" value="EPOXIDE HYDROLASE"/>
    <property type="match status" value="1"/>
</dbReference>
<dbReference type="Gene3D" id="3.40.50.1820">
    <property type="entry name" value="alpha/beta hydrolase"/>
    <property type="match status" value="1"/>
</dbReference>
<dbReference type="InterPro" id="IPR000073">
    <property type="entry name" value="AB_hydrolase_1"/>
</dbReference>
<organism evidence="5 6">
    <name type="scientific">Diploptera punctata</name>
    <name type="common">Pacific beetle cockroach</name>
    <dbReference type="NCBI Taxonomy" id="6984"/>
    <lineage>
        <taxon>Eukaryota</taxon>
        <taxon>Metazoa</taxon>
        <taxon>Ecdysozoa</taxon>
        <taxon>Arthropoda</taxon>
        <taxon>Hexapoda</taxon>
        <taxon>Insecta</taxon>
        <taxon>Pterygota</taxon>
        <taxon>Neoptera</taxon>
        <taxon>Polyneoptera</taxon>
        <taxon>Dictyoptera</taxon>
        <taxon>Blattodea</taxon>
        <taxon>Blaberoidea</taxon>
        <taxon>Blaberidae</taxon>
        <taxon>Diplopterinae</taxon>
        <taxon>Diploptera</taxon>
    </lineage>
</organism>
<accession>A0AAD8A246</accession>
<evidence type="ECO:0000313" key="6">
    <source>
        <dbReference type="Proteomes" id="UP001233999"/>
    </source>
</evidence>
<dbReference type="EMBL" id="JASPKZ010004173">
    <property type="protein sequence ID" value="KAJ9590988.1"/>
    <property type="molecule type" value="Genomic_DNA"/>
</dbReference>
<keyword evidence="3" id="KW-0472">Membrane</keyword>
<feature type="non-terminal residue" evidence="5">
    <location>
        <position position="1"/>
    </location>
</feature>